<feature type="binding site" evidence="8">
    <location>
        <position position="236"/>
    </location>
    <ligand>
        <name>Zn(2+)</name>
        <dbReference type="ChEBI" id="CHEBI:29105"/>
        <label>1</label>
    </ligand>
</feature>
<keyword evidence="10" id="KW-1185">Reference proteome</keyword>
<evidence type="ECO:0000256" key="4">
    <source>
        <dbReference type="ARBA" id="ARBA00022723"/>
    </source>
</evidence>
<feature type="active site" description="Proton acceptor" evidence="7">
    <location>
        <position position="213"/>
    </location>
</feature>
<dbReference type="GO" id="GO:0046872">
    <property type="term" value="F:metal ion binding"/>
    <property type="evidence" value="ECO:0007669"/>
    <property type="project" value="UniProtKB-UniRule"/>
</dbReference>
<comment type="similarity">
    <text evidence="1 6">Belongs to the peptidase M42 family.</text>
</comment>
<evidence type="ECO:0000256" key="5">
    <source>
        <dbReference type="ARBA" id="ARBA00022801"/>
    </source>
</evidence>
<gene>
    <name evidence="9" type="ORF">H0921_17085</name>
</gene>
<evidence type="ECO:0000256" key="2">
    <source>
        <dbReference type="ARBA" id="ARBA00022438"/>
    </source>
</evidence>
<organism evidence="9 10">
    <name type="scientific">Thermogemmata fonticola</name>
    <dbReference type="NCBI Taxonomy" id="2755323"/>
    <lineage>
        <taxon>Bacteria</taxon>
        <taxon>Pseudomonadati</taxon>
        <taxon>Planctomycetota</taxon>
        <taxon>Planctomycetia</taxon>
        <taxon>Gemmatales</taxon>
        <taxon>Gemmataceae</taxon>
        <taxon>Thermogemmata</taxon>
    </lineage>
</organism>
<evidence type="ECO:0000256" key="1">
    <source>
        <dbReference type="ARBA" id="ARBA00006272"/>
    </source>
</evidence>
<feature type="binding site" evidence="8">
    <location>
        <position position="181"/>
    </location>
    <ligand>
        <name>Zn(2+)</name>
        <dbReference type="ChEBI" id="CHEBI:29105"/>
        <label>2</label>
    </ligand>
</feature>
<dbReference type="InterPro" id="IPR051464">
    <property type="entry name" value="Peptidase_M42_aminopept"/>
</dbReference>
<dbReference type="AlphaFoldDB" id="A0A7V8VH77"/>
<name>A0A7V8VH77_9BACT</name>
<dbReference type="Proteomes" id="UP000542342">
    <property type="component" value="Unassembled WGS sequence"/>
</dbReference>
<dbReference type="InterPro" id="IPR008007">
    <property type="entry name" value="Peptidase_M42"/>
</dbReference>
<keyword evidence="2" id="KW-0031">Aminopeptidase</keyword>
<feature type="binding site" evidence="8">
    <location>
        <position position="181"/>
    </location>
    <ligand>
        <name>Zn(2+)</name>
        <dbReference type="ChEBI" id="CHEBI:29105"/>
        <label>1</label>
    </ligand>
</feature>
<proteinExistence type="inferred from homology"/>
<keyword evidence="4 8" id="KW-0479">Metal-binding</keyword>
<dbReference type="Gene3D" id="3.40.630.10">
    <property type="entry name" value="Zn peptidases"/>
    <property type="match status" value="1"/>
</dbReference>
<dbReference type="Pfam" id="PF05343">
    <property type="entry name" value="Peptidase_M42"/>
    <property type="match status" value="1"/>
</dbReference>
<feature type="binding site" evidence="8">
    <location>
        <position position="323"/>
    </location>
    <ligand>
        <name>Zn(2+)</name>
        <dbReference type="ChEBI" id="CHEBI:29105"/>
        <label>2</label>
    </ligand>
</feature>
<dbReference type="SUPFAM" id="SSF53187">
    <property type="entry name" value="Zn-dependent exopeptidases"/>
    <property type="match status" value="1"/>
</dbReference>
<dbReference type="CDD" id="cd05656">
    <property type="entry name" value="M42_Frv"/>
    <property type="match status" value="1"/>
</dbReference>
<evidence type="ECO:0000256" key="3">
    <source>
        <dbReference type="ARBA" id="ARBA00022670"/>
    </source>
</evidence>
<dbReference type="Gene3D" id="2.40.30.40">
    <property type="entry name" value="Peptidase M42, domain 2"/>
    <property type="match status" value="1"/>
</dbReference>
<dbReference type="RefSeq" id="WP_194539741.1">
    <property type="nucleotide sequence ID" value="NZ_JACEFB010000021.1"/>
</dbReference>
<feature type="binding site" evidence="8">
    <location>
        <position position="214"/>
    </location>
    <ligand>
        <name>Zn(2+)</name>
        <dbReference type="ChEBI" id="CHEBI:29105"/>
        <label>2</label>
    </ligand>
</feature>
<comment type="cofactor">
    <cofactor evidence="8">
        <name>a divalent metal cation</name>
        <dbReference type="ChEBI" id="CHEBI:60240"/>
    </cofactor>
    <text evidence="8">Binds 2 divalent metal cations per subunit.</text>
</comment>
<sequence length="356" mass="39157">MEPQAEEFFHRLLHTPSPSGFEQPIQQVVREYAQGFADEVRTDVHGNVYAIRRAQGRSAGSVRVMLAGHCDQIGLMVQHIDTEGFLYVQPIGGWDMQILLGQCLTVWTRQGPISGVVARRAVHLLKPEEKNKVPDFPDIWLDIGARNRAEAEEWVRIGDPVTFALGWRPLRNDLLAGPGMDDKVGLWVCLEALRLLRDRPLHVDLYAVSTVAEEIGLRGATTAAYTVQPTVGIAVDVCHATDTPGNDRKTQGEIRCGGGPVVFRGPNINPRVFDRLEAAASRLELAIQVRGVPRATGTDANAIQISRHGVACGLIGIPNRYMHSPVEVVHRQDLVQAAQLLAEFCASLTPDLDWTP</sequence>
<keyword evidence="3" id="KW-0645">Protease</keyword>
<evidence type="ECO:0000313" key="10">
    <source>
        <dbReference type="Proteomes" id="UP000542342"/>
    </source>
</evidence>
<dbReference type="GO" id="GO:0006508">
    <property type="term" value="P:proteolysis"/>
    <property type="evidence" value="ECO:0007669"/>
    <property type="project" value="UniProtKB-KW"/>
</dbReference>
<dbReference type="SUPFAM" id="SSF101821">
    <property type="entry name" value="Aminopeptidase/glucanase lid domain"/>
    <property type="match status" value="1"/>
</dbReference>
<dbReference type="PANTHER" id="PTHR32481:SF20">
    <property type="entry name" value="AMINOPEPTIDASE YSDC"/>
    <property type="match status" value="1"/>
</dbReference>
<dbReference type="EMBL" id="JACEFB010000021">
    <property type="protein sequence ID" value="MBA2227876.1"/>
    <property type="molecule type" value="Genomic_DNA"/>
</dbReference>
<evidence type="ECO:0000256" key="8">
    <source>
        <dbReference type="PIRSR" id="PIRSR001123-2"/>
    </source>
</evidence>
<protein>
    <submittedName>
        <fullName evidence="9">M42 family metallopeptidase</fullName>
    </submittedName>
</protein>
<comment type="caution">
    <text evidence="9">The sequence shown here is derived from an EMBL/GenBank/DDBJ whole genome shotgun (WGS) entry which is preliminary data.</text>
</comment>
<dbReference type="PIRSF" id="PIRSF001123">
    <property type="entry name" value="PepA_GA"/>
    <property type="match status" value="1"/>
</dbReference>
<reference evidence="9 10" key="1">
    <citation type="submission" date="2020-07" db="EMBL/GenBank/DDBJ databases">
        <title>Thermogemmata thermophila gen. nov., sp. nov., a novel moderate thermophilic planctomycete from a Kamchatka hot spring.</title>
        <authorList>
            <person name="Elcheninov A.G."/>
            <person name="Podosokorskaya O.A."/>
            <person name="Kovaleva O.L."/>
            <person name="Novikov A."/>
            <person name="Bonch-Osmolovskaya E.A."/>
            <person name="Toshchakov S.V."/>
            <person name="Kublanov I.V."/>
        </authorList>
    </citation>
    <scope>NUCLEOTIDE SEQUENCE [LARGE SCALE GENOMIC DNA]</scope>
    <source>
        <strain evidence="9 10">2918</strain>
    </source>
</reference>
<evidence type="ECO:0000256" key="6">
    <source>
        <dbReference type="PIRNR" id="PIRNR001123"/>
    </source>
</evidence>
<dbReference type="PANTHER" id="PTHR32481">
    <property type="entry name" value="AMINOPEPTIDASE"/>
    <property type="match status" value="1"/>
</dbReference>
<dbReference type="InterPro" id="IPR023367">
    <property type="entry name" value="Peptidase_M42_dom2"/>
</dbReference>
<evidence type="ECO:0000256" key="7">
    <source>
        <dbReference type="PIRSR" id="PIRSR001123-1"/>
    </source>
</evidence>
<feature type="binding site" evidence="8">
    <location>
        <position position="69"/>
    </location>
    <ligand>
        <name>Zn(2+)</name>
        <dbReference type="ChEBI" id="CHEBI:29105"/>
        <label>1</label>
    </ligand>
</feature>
<keyword evidence="5" id="KW-0378">Hydrolase</keyword>
<evidence type="ECO:0000313" key="9">
    <source>
        <dbReference type="EMBL" id="MBA2227876.1"/>
    </source>
</evidence>
<accession>A0A7V8VH77</accession>
<dbReference type="GO" id="GO:0004177">
    <property type="term" value="F:aminopeptidase activity"/>
    <property type="evidence" value="ECO:0007669"/>
    <property type="project" value="UniProtKB-UniRule"/>
</dbReference>